<name>A0A151A3F8_9STAP</name>
<organism evidence="1 2">
    <name type="scientific">Staphylococcus kloosii</name>
    <dbReference type="NCBI Taxonomy" id="29384"/>
    <lineage>
        <taxon>Bacteria</taxon>
        <taxon>Bacillati</taxon>
        <taxon>Bacillota</taxon>
        <taxon>Bacilli</taxon>
        <taxon>Bacillales</taxon>
        <taxon>Staphylococcaceae</taxon>
        <taxon>Staphylococcus</taxon>
    </lineage>
</organism>
<proteinExistence type="predicted"/>
<protein>
    <submittedName>
        <fullName evidence="1">Uncharacterized protein</fullName>
    </submittedName>
</protein>
<accession>A0A151A3F8</accession>
<dbReference type="Proteomes" id="UP000075418">
    <property type="component" value="Unassembled WGS sequence"/>
</dbReference>
<evidence type="ECO:0000313" key="2">
    <source>
        <dbReference type="Proteomes" id="UP000075418"/>
    </source>
</evidence>
<evidence type="ECO:0000313" key="1">
    <source>
        <dbReference type="EMBL" id="KYH13876.1"/>
    </source>
</evidence>
<sequence length="291" mass="33519">MNLYERSYFSRPCNGEGFYLVKDNWNDFGYETLFVLHYYDGETNQEIGGVKIGNYQNNAKTNISDLVSGNNENIFSLGNGKDYYLNLNKLDNERKLFILKEMNDIAYDLELFEQIKDLDITKESLLRWVSPLTIKGQFNRIIENKVELTSFEFTFNSDEFKIDFEIEPKSKPQTNLQGVIGNNGIGKTKLLKDILIAFIKNDTGSLYNKDSEDELIFANALLVSFSIFDDNTDILKHINNNKNAKINYIGVQKWNDDKLLNKSNEELANEFCKSVEQILKKVMVATNVGIK</sequence>
<gene>
    <name evidence="1" type="ORF">A0131_03525</name>
</gene>
<dbReference type="EMBL" id="LUGM01000002">
    <property type="protein sequence ID" value="KYH13876.1"/>
    <property type="molecule type" value="Genomic_DNA"/>
</dbReference>
<dbReference type="RefSeq" id="WP_061854106.1">
    <property type="nucleotide sequence ID" value="NZ_LUGM01000002.1"/>
</dbReference>
<comment type="caution">
    <text evidence="1">The sequence shown here is derived from an EMBL/GenBank/DDBJ whole genome shotgun (WGS) entry which is preliminary data.</text>
</comment>
<reference evidence="1 2" key="1">
    <citation type="submission" date="2016-02" db="EMBL/GenBank/DDBJ databases">
        <title>Draft genome sequence of hydrocarbon degrading Staphylococcus saprophyticus Strain CNV2, isolated from crude-oil contaminated soil from Noonmati Oil Refinery, Guwahati, Assam, India.</title>
        <authorList>
            <person name="Mukherjee A."/>
            <person name="Chettri B."/>
            <person name="Langpoklakpam J."/>
            <person name="Singh A.K."/>
            <person name="Chattopadhyay D.J."/>
        </authorList>
    </citation>
    <scope>NUCLEOTIDE SEQUENCE [LARGE SCALE GENOMIC DNA]</scope>
    <source>
        <strain evidence="1 2">CNV2</strain>
    </source>
</reference>
<dbReference type="AlphaFoldDB" id="A0A151A3F8"/>